<accession>A0A2P2M3M1</accession>
<evidence type="ECO:0000313" key="1">
    <source>
        <dbReference type="EMBL" id="MBX24820.1"/>
    </source>
</evidence>
<name>A0A2P2M3M1_RHIMU</name>
<organism evidence="1">
    <name type="scientific">Rhizophora mucronata</name>
    <name type="common">Asiatic mangrove</name>
    <dbReference type="NCBI Taxonomy" id="61149"/>
    <lineage>
        <taxon>Eukaryota</taxon>
        <taxon>Viridiplantae</taxon>
        <taxon>Streptophyta</taxon>
        <taxon>Embryophyta</taxon>
        <taxon>Tracheophyta</taxon>
        <taxon>Spermatophyta</taxon>
        <taxon>Magnoliopsida</taxon>
        <taxon>eudicotyledons</taxon>
        <taxon>Gunneridae</taxon>
        <taxon>Pentapetalae</taxon>
        <taxon>rosids</taxon>
        <taxon>fabids</taxon>
        <taxon>Malpighiales</taxon>
        <taxon>Rhizophoraceae</taxon>
        <taxon>Rhizophora</taxon>
    </lineage>
</organism>
<reference evidence="1" key="1">
    <citation type="submission" date="2018-02" db="EMBL/GenBank/DDBJ databases">
        <title>Rhizophora mucronata_Transcriptome.</title>
        <authorList>
            <person name="Meera S.P."/>
            <person name="Sreeshan A."/>
            <person name="Augustine A."/>
        </authorList>
    </citation>
    <scope>NUCLEOTIDE SEQUENCE</scope>
    <source>
        <tissue evidence="1">Leaf</tissue>
    </source>
</reference>
<sequence>MPSTWMCRRFYEQPSGLETSIVYTYISMHHIVSEFMIYDTSYDRFFSLFILYFQFPVLDQVKEQVKGNIIAITATRI</sequence>
<dbReference type="EMBL" id="GGEC01044336">
    <property type="protein sequence ID" value="MBX24820.1"/>
    <property type="molecule type" value="Transcribed_RNA"/>
</dbReference>
<protein>
    <submittedName>
        <fullName evidence="1">Transcriptional adapter ADA2b isoform X2</fullName>
    </submittedName>
</protein>
<proteinExistence type="predicted"/>
<dbReference type="AlphaFoldDB" id="A0A2P2M3M1"/>